<sequence length="713" mass="78366">MMAEESSSRDDDDARGVPSSIASDDDDDDDVPSPIRHHHHNRERDDDDPPDDRVDGGLAVATAVSDEDEYIYAAVEYDPDSRPPLHRNRRFRVYVGLALLTLASAIAVVVVYVTRGAAAATIVEGEIALDDLPTYPPTPAPVAERTRSGIVESIEAAGVLSRGVIFDDIIADIDDDPRLLALDWILHRDGAMLTIDDANLHQRYVLALLAFAFDSEAWRYCGYRRVGATSSVITNTTNATTTNATDAGKEEEVEDRGTAVDEDDENCEVMDANAGQLVTRKVWLSGASECEWHGVICSGDGVVRGLELRGENEKKGGGWGRRPERRHSLVFSSRRSSFVVRRRMNELGNGLIGDIPPEISRLRYLEYLALNGNCLYGTIPPEIGTMTNLLSLELHGNGLSGTVPPEMYDAEALQLLNLALQSGYSAECVMSNGTIVDTYWRRGGTTTTTTTTGGGGGTTYDVNPGLEGEVLGPNVGRWKSMKGLYLFDNSFGGEIDESIGDLKYLIFLRAYNNAFSGVIPAGIVRLDRLRDLHLNSNDLYSDLPYDIGDMTDLEVLKVSENEMFGVVPDSMYGLRKLRELWLQDTVHCFNMDGYLNCEVDMDYGFEGSIRTEIGSLTKLEMLLVNNNPFTGTIPTEIGMCEDLAVLHIHKTYIEGSAPMELCLLRDKKLNSETGKGVFYADCRPNNRTGDPFFSCDCCSDCCDHTTQVCIADD</sequence>
<evidence type="ECO:0000256" key="2">
    <source>
        <dbReference type="SAM" id="Phobius"/>
    </source>
</evidence>
<dbReference type="InterPro" id="IPR032675">
    <property type="entry name" value="LRR_dom_sf"/>
</dbReference>
<feature type="transmembrane region" description="Helical" evidence="2">
    <location>
        <begin position="91"/>
        <end position="113"/>
    </location>
</feature>
<comment type="caution">
    <text evidence="3">The sequence shown here is derived from an EMBL/GenBank/DDBJ whole genome shotgun (WGS) entry which is preliminary data.</text>
</comment>
<gene>
    <name evidence="3" type="ORF">ACHAW5_008158</name>
</gene>
<evidence type="ECO:0000256" key="1">
    <source>
        <dbReference type="SAM" id="MobiDB-lite"/>
    </source>
</evidence>
<dbReference type="SUPFAM" id="SSF52058">
    <property type="entry name" value="L domain-like"/>
    <property type="match status" value="2"/>
</dbReference>
<feature type="region of interest" description="Disordered" evidence="1">
    <location>
        <begin position="1"/>
        <end position="56"/>
    </location>
</feature>
<dbReference type="Gene3D" id="3.80.10.10">
    <property type="entry name" value="Ribonuclease Inhibitor"/>
    <property type="match status" value="2"/>
</dbReference>
<feature type="compositionally biased region" description="Basic and acidic residues" evidence="1">
    <location>
        <begin position="1"/>
        <end position="15"/>
    </location>
</feature>
<protein>
    <recommendedName>
        <fullName evidence="5">Leucine-rich repeat-containing N-terminal plant-type domain-containing protein</fullName>
    </recommendedName>
</protein>
<dbReference type="AlphaFoldDB" id="A0ABD3N0X2"/>
<dbReference type="InterPro" id="IPR052592">
    <property type="entry name" value="LRR-RLK"/>
</dbReference>
<keyword evidence="2" id="KW-0812">Transmembrane</keyword>
<keyword evidence="2" id="KW-0472">Membrane</keyword>
<keyword evidence="2" id="KW-1133">Transmembrane helix</keyword>
<evidence type="ECO:0008006" key="5">
    <source>
        <dbReference type="Google" id="ProtNLM"/>
    </source>
</evidence>
<organism evidence="3 4">
    <name type="scientific">Stephanodiscus triporus</name>
    <dbReference type="NCBI Taxonomy" id="2934178"/>
    <lineage>
        <taxon>Eukaryota</taxon>
        <taxon>Sar</taxon>
        <taxon>Stramenopiles</taxon>
        <taxon>Ochrophyta</taxon>
        <taxon>Bacillariophyta</taxon>
        <taxon>Coscinodiscophyceae</taxon>
        <taxon>Thalassiosirophycidae</taxon>
        <taxon>Stephanodiscales</taxon>
        <taxon>Stephanodiscaceae</taxon>
        <taxon>Stephanodiscus</taxon>
    </lineage>
</organism>
<evidence type="ECO:0000313" key="4">
    <source>
        <dbReference type="Proteomes" id="UP001530315"/>
    </source>
</evidence>
<dbReference type="PANTHER" id="PTHR48054:SF30">
    <property type="entry name" value="LEUCINE-RICH REPEAT PROTEIN KINASE FAMILY PROTEIN"/>
    <property type="match status" value="1"/>
</dbReference>
<dbReference type="EMBL" id="JALLAZ020001692">
    <property type="protein sequence ID" value="KAL3767856.1"/>
    <property type="molecule type" value="Genomic_DNA"/>
</dbReference>
<dbReference type="PANTHER" id="PTHR48054">
    <property type="entry name" value="RECEPTOR KINASE-LIKE PROTEIN XA21"/>
    <property type="match status" value="1"/>
</dbReference>
<name>A0ABD3N0X2_9STRA</name>
<dbReference type="Proteomes" id="UP001530315">
    <property type="component" value="Unassembled WGS sequence"/>
</dbReference>
<accession>A0ABD3N0X2</accession>
<evidence type="ECO:0000313" key="3">
    <source>
        <dbReference type="EMBL" id="KAL3767856.1"/>
    </source>
</evidence>
<keyword evidence="4" id="KW-1185">Reference proteome</keyword>
<proteinExistence type="predicted"/>
<reference evidence="3 4" key="1">
    <citation type="submission" date="2024-10" db="EMBL/GenBank/DDBJ databases">
        <title>Updated reference genomes for cyclostephanoid diatoms.</title>
        <authorList>
            <person name="Roberts W.R."/>
            <person name="Alverson A.J."/>
        </authorList>
    </citation>
    <scope>NUCLEOTIDE SEQUENCE [LARGE SCALE GENOMIC DNA]</scope>
    <source>
        <strain evidence="3 4">AJA276-08</strain>
    </source>
</reference>